<dbReference type="Pfam" id="PF03176">
    <property type="entry name" value="MMPL"/>
    <property type="match status" value="2"/>
</dbReference>
<organism evidence="9 10">
    <name type="scientific">Mycobacterium shimoidei</name>
    <dbReference type="NCBI Taxonomy" id="29313"/>
    <lineage>
        <taxon>Bacteria</taxon>
        <taxon>Bacillati</taxon>
        <taxon>Actinomycetota</taxon>
        <taxon>Actinomycetes</taxon>
        <taxon>Mycobacteriales</taxon>
        <taxon>Mycobacteriaceae</taxon>
        <taxon>Mycobacterium</taxon>
    </lineage>
</organism>
<dbReference type="InterPro" id="IPR050545">
    <property type="entry name" value="Mycobact_MmpL"/>
</dbReference>
<keyword evidence="5 7" id="KW-1133">Transmembrane helix</keyword>
<name>A0A375Z2X3_MYCSH</name>
<dbReference type="FunFam" id="1.20.1640.10:FF:000018">
    <property type="entry name" value="Transmembrane transport protein MmpL10"/>
    <property type="match status" value="1"/>
</dbReference>
<dbReference type="EMBL" id="UEGW01000001">
    <property type="protein sequence ID" value="SRX95436.1"/>
    <property type="molecule type" value="Genomic_DNA"/>
</dbReference>
<feature type="transmembrane region" description="Helical" evidence="7">
    <location>
        <begin position="804"/>
        <end position="829"/>
    </location>
</feature>
<feature type="domain" description="Membrane transport protein MMPL" evidence="8">
    <location>
        <begin position="586"/>
        <end position="921"/>
    </location>
</feature>
<comment type="similarity">
    <text evidence="2">Belongs to the resistance-nodulation-cell division (RND) (TC 2.A.6) family. MmpL subfamily.</text>
</comment>
<evidence type="ECO:0000313" key="10">
    <source>
        <dbReference type="Proteomes" id="UP000252015"/>
    </source>
</evidence>
<dbReference type="Proteomes" id="UP000252015">
    <property type="component" value="Unassembled WGS sequence"/>
</dbReference>
<keyword evidence="3" id="KW-1003">Cell membrane</keyword>
<protein>
    <recommendedName>
        <fullName evidence="8">Membrane transport protein MMPL domain-containing protein</fullName>
    </recommendedName>
</protein>
<dbReference type="PANTHER" id="PTHR33406:SF6">
    <property type="entry name" value="MEMBRANE PROTEIN YDGH-RELATED"/>
    <property type="match status" value="1"/>
</dbReference>
<feature type="domain" description="Membrane transport protein MMPL" evidence="8">
    <location>
        <begin position="38"/>
        <end position="366"/>
    </location>
</feature>
<proteinExistence type="inferred from homology"/>
<dbReference type="FunFam" id="1.20.1640.10:FF:000020">
    <property type="entry name" value="Transmembrane transport protein MmpL10"/>
    <property type="match status" value="1"/>
</dbReference>
<evidence type="ECO:0000256" key="1">
    <source>
        <dbReference type="ARBA" id="ARBA00004651"/>
    </source>
</evidence>
<evidence type="ECO:0000313" key="9">
    <source>
        <dbReference type="EMBL" id="SRX95436.1"/>
    </source>
</evidence>
<keyword evidence="6 7" id="KW-0472">Membrane</keyword>
<comment type="subcellular location">
    <subcellularLocation>
        <location evidence="1">Cell membrane</location>
        <topology evidence="1">Multi-pass membrane protein</topology>
    </subcellularLocation>
</comment>
<feature type="transmembrane region" description="Helical" evidence="7">
    <location>
        <begin position="749"/>
        <end position="767"/>
    </location>
</feature>
<evidence type="ECO:0000256" key="6">
    <source>
        <dbReference type="ARBA" id="ARBA00023136"/>
    </source>
</evidence>
<evidence type="ECO:0000256" key="3">
    <source>
        <dbReference type="ARBA" id="ARBA00022475"/>
    </source>
</evidence>
<dbReference type="SUPFAM" id="SSF82866">
    <property type="entry name" value="Multidrug efflux transporter AcrB transmembrane domain"/>
    <property type="match status" value="2"/>
</dbReference>
<feature type="transmembrane region" description="Helical" evidence="7">
    <location>
        <begin position="280"/>
        <end position="303"/>
    </location>
</feature>
<dbReference type="GO" id="GO:0005886">
    <property type="term" value="C:plasma membrane"/>
    <property type="evidence" value="ECO:0007669"/>
    <property type="project" value="UniProtKB-SubCell"/>
</dbReference>
<feature type="transmembrane region" description="Helical" evidence="7">
    <location>
        <begin position="315"/>
        <end position="341"/>
    </location>
</feature>
<keyword evidence="4 7" id="KW-0812">Transmembrane</keyword>
<evidence type="ECO:0000256" key="7">
    <source>
        <dbReference type="SAM" id="Phobius"/>
    </source>
</evidence>
<feature type="transmembrane region" description="Helical" evidence="7">
    <location>
        <begin position="883"/>
        <end position="911"/>
    </location>
</feature>
<evidence type="ECO:0000259" key="8">
    <source>
        <dbReference type="Pfam" id="PF03176"/>
    </source>
</evidence>
<feature type="transmembrane region" description="Helical" evidence="7">
    <location>
        <begin position="237"/>
        <end position="259"/>
    </location>
</feature>
<dbReference type="AlphaFoldDB" id="A0A375Z2X3"/>
<feature type="transmembrane region" description="Helical" evidence="7">
    <location>
        <begin position="204"/>
        <end position="225"/>
    </location>
</feature>
<feature type="transmembrane region" description="Helical" evidence="7">
    <location>
        <begin position="850"/>
        <end position="871"/>
    </location>
</feature>
<dbReference type="STRING" id="29313.BHQ16_15005"/>
<dbReference type="NCBIfam" id="TIGR00833">
    <property type="entry name" value="actII"/>
    <property type="match status" value="1"/>
</dbReference>
<sequence>MVRELSLPIILAWLAITAVLSFAVPTLEQVAKAHSVSLSAKDAPSVKAMARVGEDFKEGNSDSLAMIVLESDQPLGDAAHNYYDELIRQLKADTTHVQHIQDFWGDPLTAAGAQSADGKAAYVQLNLAGNQGETLANESVDAVRKIVQGTPAPSGVTAYVTGPAPFVADSNHSGEKTVLKITAVSVAVIFLMLLLVYRSIVTVVLLLAMVGIELGAVRGVVALLGEHELVSLSSLGVNILVCLAIAAGTDYGIFFIGRYQEARQAGEDRTSAYFTAYRGVAHVVLASGLTIAGAMYCLSFTRLPAFQTMGAPCAVGMLVAVAIALTLVPAVLAVGGRFALFDPKRRLNAGGWRRLGTAVVRWPAPILVASCALALVGLLALPAYKVSYKDRDYLPRDVPANTGMAAAERHYSPSRMLPEVLLLESDHDMRNSADFLILDKLAKRVFQVEGVSRVQSVTRPQGTPLEHTSIPFLLSMQNAGQLQNLQFAKTRMNDMVKLADQLQSTVSAMERMNTLMQQLVDTSHDMVGIAHDTAAITYEVRDEIAEFDDTFRPLRSYFYSDPHCYNIPYCRGIRAMYDASDGVDKISEKLALLEKDLDNADVIVPQILALLPPQIDTMKSVRTMVLSMHSTMSGMLAQVDELSNDAVAMGQDFDAAKNDDSFYLPREVFDNPDFQRVIALFLSPDGTAARFIISHRGDPATNEGIKRIDAIKTAAAEALKGTPLEDAKVYVAGTASVFKDLREATKYDLLIAGVASLCLIFIIMLLITRSLVAALVIVGTVALSLGASFGLSVLLWQYLLGVRLHWLVVVMAVIIMLAVGSDYNLLLVARFKQELAAGLKTGIIRAMGGTGNVVTAAGLVFAFTMASMVVSDNRAVGQVGTTIGLGLLFDTLVVRAFMTPSIAALFGRWFWWPLNVRSRPARHRAHAAEPAVARFVDDAATADLGLAVAAMNGRAAPVMNGATNGSRAVARNGSNGHWALHR</sequence>
<evidence type="ECO:0000256" key="2">
    <source>
        <dbReference type="ARBA" id="ARBA00010157"/>
    </source>
</evidence>
<reference evidence="9 10" key="1">
    <citation type="submission" date="2018-05" db="EMBL/GenBank/DDBJ databases">
        <authorList>
            <consortium name="IHU Genomes"/>
        </authorList>
    </citation>
    <scope>NUCLEOTIDE SEQUENCE [LARGE SCALE GENOMIC DNA]</scope>
    <source>
        <strain evidence="9 10">P7336</strain>
    </source>
</reference>
<dbReference type="InterPro" id="IPR004869">
    <property type="entry name" value="MMPL_dom"/>
</dbReference>
<evidence type="ECO:0000256" key="5">
    <source>
        <dbReference type="ARBA" id="ARBA00022989"/>
    </source>
</evidence>
<evidence type="ECO:0000256" key="4">
    <source>
        <dbReference type="ARBA" id="ARBA00022692"/>
    </source>
</evidence>
<dbReference type="InterPro" id="IPR004707">
    <property type="entry name" value="MmpL_fam"/>
</dbReference>
<gene>
    <name evidence="9" type="ORF">MSP7336_03705</name>
</gene>
<accession>A0A375Z2X3</accession>
<keyword evidence="10" id="KW-1185">Reference proteome</keyword>
<feature type="transmembrane region" description="Helical" evidence="7">
    <location>
        <begin position="362"/>
        <end position="384"/>
    </location>
</feature>
<dbReference type="Gene3D" id="1.20.1640.10">
    <property type="entry name" value="Multidrug efflux transporter AcrB transmembrane domain"/>
    <property type="match status" value="2"/>
</dbReference>
<feature type="transmembrane region" description="Helical" evidence="7">
    <location>
        <begin position="178"/>
        <end position="197"/>
    </location>
</feature>
<feature type="transmembrane region" description="Helical" evidence="7">
    <location>
        <begin position="774"/>
        <end position="798"/>
    </location>
</feature>
<dbReference type="PANTHER" id="PTHR33406">
    <property type="entry name" value="MEMBRANE PROTEIN MJ1562-RELATED"/>
    <property type="match status" value="1"/>
</dbReference>